<sequence>MFSGWLSSFSGGIPNFPLTLGEEIGTYCCMSGVEWTMRSATHQETGEAATVFSLPMKGADGVAVPMLEAVGRNALKRAKTLRVPGVLRCIDCTEYRDAVYIATDPCRPLSEALTSAGRSEYYEADDDKLLEGVALGLHTIATTLESLHKNGIAHHNISIDSAVVLPSGEWRLFGFELCGPFDEEHGLFRRYKSALLDHRLPAGRGLDTVSSVDAWGLGCLLYEVFSTGGDTGKQPSSLTHQDLKAPAKVPRKLHPTLSGLLASEAKMRWTMSKFLAECSLLKDSTYVSDLNTLGELSLRDASERDSYFRTLSKHVADYPVQACKLLILPKLNHAVQYGACSAAVLEPLLKIGSRLDGDDFAKHVSPSVVTLFASTEQLVRYKLLTTASEYAALLPSSLVREQIWDHYARGFTHKSPEIRELTVRSLIHFAKHLSETTVAGEVVKHLTALQQDREGPIRTNSTICLGMVAPFMPESERAKVLLNGFGRMLRDPFTPSRQAAIKSFATNLSLFPEDMMAKQILPGVAPLMIDPEPDVRKQALKCAAEILKKVEAYSATLPAATASPAAPTTPALPGAASTSSLTSAGGAATGSAPPTPQPATASPAAGDSPAAAGSGGAAPASSSRGWFGWGGAKSSGANDASATPPAAPTLSKPAEDATSNRDDQPAAPTAARSAKSLHSDPAPPKPAASGGDGWGDDDDFDAPAGSAPVAGASPTTAAPARSVGRIGGSKAGGGGMTLRKKGLAGAKKAE</sequence>
<feature type="compositionally biased region" description="Gly residues" evidence="2">
    <location>
        <begin position="725"/>
        <end position="736"/>
    </location>
</feature>
<protein>
    <recommendedName>
        <fullName evidence="3">Protein kinase domain-containing protein</fullName>
    </recommendedName>
</protein>
<dbReference type="PROSITE" id="PS50011">
    <property type="entry name" value="PROTEIN_KINASE_DOM"/>
    <property type="match status" value="1"/>
</dbReference>
<evidence type="ECO:0000313" key="4">
    <source>
        <dbReference type="EMBL" id="CAD9092778.1"/>
    </source>
</evidence>
<feature type="domain" description="Protein kinase" evidence="3">
    <location>
        <begin position="37"/>
        <end position="287"/>
    </location>
</feature>
<dbReference type="Pfam" id="PF02985">
    <property type="entry name" value="HEAT"/>
    <property type="match status" value="1"/>
</dbReference>
<dbReference type="InterPro" id="IPR011009">
    <property type="entry name" value="Kinase-like_dom_sf"/>
</dbReference>
<gene>
    <name evidence="4" type="ORF">NDES1114_LOCUS2740</name>
</gene>
<organism evidence="4">
    <name type="scientific">Neobodo designis</name>
    <name type="common">Flagellated protozoan</name>
    <name type="synonym">Bodo designis</name>
    <dbReference type="NCBI Taxonomy" id="312471"/>
    <lineage>
        <taxon>Eukaryota</taxon>
        <taxon>Discoba</taxon>
        <taxon>Euglenozoa</taxon>
        <taxon>Kinetoplastea</taxon>
        <taxon>Metakinetoplastina</taxon>
        <taxon>Neobodonida</taxon>
        <taxon>Neobodo</taxon>
    </lineage>
</organism>
<feature type="compositionally biased region" description="Low complexity" evidence="2">
    <location>
        <begin position="561"/>
        <end position="623"/>
    </location>
</feature>
<reference evidence="4" key="1">
    <citation type="submission" date="2021-01" db="EMBL/GenBank/DDBJ databases">
        <authorList>
            <person name="Corre E."/>
            <person name="Pelletier E."/>
            <person name="Niang G."/>
            <person name="Scheremetjew M."/>
            <person name="Finn R."/>
            <person name="Kale V."/>
            <person name="Holt S."/>
            <person name="Cochrane G."/>
            <person name="Meng A."/>
            <person name="Brown T."/>
            <person name="Cohen L."/>
        </authorList>
    </citation>
    <scope>NUCLEOTIDE SEQUENCE</scope>
    <source>
        <strain evidence="4">CCAP 1951/1</strain>
    </source>
</reference>
<dbReference type="GO" id="GO:0005524">
    <property type="term" value="F:ATP binding"/>
    <property type="evidence" value="ECO:0007669"/>
    <property type="project" value="InterPro"/>
</dbReference>
<evidence type="ECO:0000256" key="2">
    <source>
        <dbReference type="SAM" id="MobiDB-lite"/>
    </source>
</evidence>
<proteinExistence type="predicted"/>
<dbReference type="AlphaFoldDB" id="A0A7S1PNR1"/>
<dbReference type="Gene3D" id="1.10.510.10">
    <property type="entry name" value="Transferase(Phosphotransferase) domain 1"/>
    <property type="match status" value="1"/>
</dbReference>
<dbReference type="InterPro" id="IPR051177">
    <property type="entry name" value="CIK-Related_Protein"/>
</dbReference>
<dbReference type="PANTHER" id="PTHR12984">
    <property type="entry name" value="SCY1-RELATED S/T PROTEIN KINASE-LIKE"/>
    <property type="match status" value="1"/>
</dbReference>
<dbReference type="PANTHER" id="PTHR12984:SF3">
    <property type="entry name" value="N-TERMINAL KINASE-LIKE PROTEIN"/>
    <property type="match status" value="1"/>
</dbReference>
<dbReference type="Gene3D" id="3.30.200.20">
    <property type="entry name" value="Phosphorylase Kinase, domain 1"/>
    <property type="match status" value="1"/>
</dbReference>
<feature type="region of interest" description="Disordered" evidence="2">
    <location>
        <begin position="561"/>
        <end position="750"/>
    </location>
</feature>
<dbReference type="EMBL" id="HBGF01003967">
    <property type="protein sequence ID" value="CAD9092778.1"/>
    <property type="molecule type" value="Transcribed_RNA"/>
</dbReference>
<feature type="compositionally biased region" description="Basic and acidic residues" evidence="2">
    <location>
        <begin position="653"/>
        <end position="664"/>
    </location>
</feature>
<feature type="compositionally biased region" description="Low complexity" evidence="2">
    <location>
        <begin position="640"/>
        <end position="652"/>
    </location>
</feature>
<accession>A0A7S1PNR1</accession>
<dbReference type="InterPro" id="IPR011989">
    <property type="entry name" value="ARM-like"/>
</dbReference>
<dbReference type="InterPro" id="IPR016024">
    <property type="entry name" value="ARM-type_fold"/>
</dbReference>
<name>A0A7S1PNR1_NEODS</name>
<dbReference type="SUPFAM" id="SSF48371">
    <property type="entry name" value="ARM repeat"/>
    <property type="match status" value="1"/>
</dbReference>
<keyword evidence="1" id="KW-0677">Repeat</keyword>
<dbReference type="Gene3D" id="1.25.10.10">
    <property type="entry name" value="Leucine-rich Repeat Variant"/>
    <property type="match status" value="1"/>
</dbReference>
<evidence type="ECO:0000259" key="3">
    <source>
        <dbReference type="PROSITE" id="PS50011"/>
    </source>
</evidence>
<evidence type="ECO:0000256" key="1">
    <source>
        <dbReference type="ARBA" id="ARBA00022737"/>
    </source>
</evidence>
<feature type="compositionally biased region" description="Low complexity" evidence="2">
    <location>
        <begin position="702"/>
        <end position="714"/>
    </location>
</feature>
<dbReference type="InterPro" id="IPR000357">
    <property type="entry name" value="HEAT"/>
</dbReference>
<dbReference type="SUPFAM" id="SSF56112">
    <property type="entry name" value="Protein kinase-like (PK-like)"/>
    <property type="match status" value="1"/>
</dbReference>
<dbReference type="InterPro" id="IPR000719">
    <property type="entry name" value="Prot_kinase_dom"/>
</dbReference>
<dbReference type="GO" id="GO:0004672">
    <property type="term" value="F:protein kinase activity"/>
    <property type="evidence" value="ECO:0007669"/>
    <property type="project" value="InterPro"/>
</dbReference>